<proteinExistence type="predicted"/>
<gene>
    <name evidence="1" type="ORF">MYCIT1_LOCUS20044</name>
</gene>
<dbReference type="AlphaFoldDB" id="A0AAD2HD96"/>
<protein>
    <submittedName>
        <fullName evidence="1">Uncharacterized protein</fullName>
    </submittedName>
</protein>
<comment type="caution">
    <text evidence="1">The sequence shown here is derived from an EMBL/GenBank/DDBJ whole genome shotgun (WGS) entry which is preliminary data.</text>
</comment>
<sequence>MKGKLCSAERHLFVIAPHHHCSILFPPEPRLCDRQMSVLWSHCFVLPKCRNVTCFVGMMSFTRRTG</sequence>
<name>A0AAD2HD96_9AGAR</name>
<accession>A0AAD2HD96</accession>
<keyword evidence="2" id="KW-1185">Reference proteome</keyword>
<organism evidence="1 2">
    <name type="scientific">Mycena citricolor</name>
    <dbReference type="NCBI Taxonomy" id="2018698"/>
    <lineage>
        <taxon>Eukaryota</taxon>
        <taxon>Fungi</taxon>
        <taxon>Dikarya</taxon>
        <taxon>Basidiomycota</taxon>
        <taxon>Agaricomycotina</taxon>
        <taxon>Agaricomycetes</taxon>
        <taxon>Agaricomycetidae</taxon>
        <taxon>Agaricales</taxon>
        <taxon>Marasmiineae</taxon>
        <taxon>Mycenaceae</taxon>
        <taxon>Mycena</taxon>
    </lineage>
</organism>
<dbReference type="Proteomes" id="UP001295794">
    <property type="component" value="Unassembled WGS sequence"/>
</dbReference>
<evidence type="ECO:0000313" key="2">
    <source>
        <dbReference type="Proteomes" id="UP001295794"/>
    </source>
</evidence>
<evidence type="ECO:0000313" key="1">
    <source>
        <dbReference type="EMBL" id="CAK5273517.1"/>
    </source>
</evidence>
<dbReference type="EMBL" id="CAVNYO010000397">
    <property type="protein sequence ID" value="CAK5273517.1"/>
    <property type="molecule type" value="Genomic_DNA"/>
</dbReference>
<reference evidence="1" key="1">
    <citation type="submission" date="2023-11" db="EMBL/GenBank/DDBJ databases">
        <authorList>
            <person name="De Vega J J."/>
            <person name="De Vega J J."/>
        </authorList>
    </citation>
    <scope>NUCLEOTIDE SEQUENCE</scope>
</reference>